<sequence length="639" mass="73049">MQDISYFRAIALNRKIWDRFRSRRFLTFLMIFLCFILIAGYMIMHKPRKKGIYSPELEDCVNSKLERFKESISGFNTLITEWPASDKDPLENSQNKKEHHFSEENLFLPYAGNGYIGISLTSKEGIFAFHQKSASFPLLYNPLASIYSDTMSKKEITYVEILRGLVGKIQCYQDNKDCVEVTNSVYAHRTRPSILVQEITFNNPTKESVTFDIIQIGSKNWSLSSIKNENFNNMEFTVSKGIIDVLIDGKAKHLCLSIGTTKLPSTVRLNEHEFNSKYYAISVIKYSVTLLSGKIENLESVINNLELQVVDELKSATNIGIKQLKEEHANAWKNIWKSGFGISRSLAENALNGDRINASLYYLASNHRAPQMEFYKPVSNHSGVDHRHEYNIERCYEGFSTLSAVKLWKLPLNEKEVSNLNYLWTLTLQKHGCNGLIELGVDGIIQAVLLSLGGLKFTHHHLETNLNPRQLHRDYYFRRINYANLSFMSIEVVVGNDNHAKLYLSLDENIKSDQDFYACDAGCIDPPVTLKKNKRVEFPVKLTNPLTAILYVSNDKSHIDELKHALHVQEIDIAPQQDAHSIAIHKHGHSLGGLATLFWTLFSSVPRVTLAMIPMVIRKMIIDDQDMLELFEIEIPLNF</sequence>
<comment type="subcellular location">
    <subcellularLocation>
        <location evidence="1">Membrane</location>
        <topology evidence="1">Single-pass type I membrane protein</topology>
    </subcellularLocation>
</comment>
<gene>
    <name evidence="9" type="ORF">BpHYR1_012092</name>
</gene>
<dbReference type="AlphaFoldDB" id="A0A3M7R422"/>
<dbReference type="GO" id="GO:0016020">
    <property type="term" value="C:membrane"/>
    <property type="evidence" value="ECO:0007669"/>
    <property type="project" value="UniProtKB-SubCell"/>
</dbReference>
<protein>
    <submittedName>
        <fullName evidence="9">Uncharacterized protein</fullName>
    </submittedName>
</protein>
<keyword evidence="10" id="KW-1185">Reference proteome</keyword>
<reference evidence="9 10" key="1">
    <citation type="journal article" date="2018" name="Sci. Rep.">
        <title>Genomic signatures of local adaptation to the degree of environmental predictability in rotifers.</title>
        <authorList>
            <person name="Franch-Gras L."/>
            <person name="Hahn C."/>
            <person name="Garcia-Roger E.M."/>
            <person name="Carmona M.J."/>
            <person name="Serra M."/>
            <person name="Gomez A."/>
        </authorList>
    </citation>
    <scope>NUCLEOTIDE SEQUENCE [LARGE SCALE GENOMIC DNA]</scope>
    <source>
        <strain evidence="9">HYR1</strain>
    </source>
</reference>
<keyword evidence="6" id="KW-0325">Glycoprotein</keyword>
<evidence type="ECO:0000256" key="5">
    <source>
        <dbReference type="ARBA" id="ARBA00023136"/>
    </source>
</evidence>
<keyword evidence="2 8" id="KW-0812">Transmembrane</keyword>
<keyword evidence="3" id="KW-0732">Signal</keyword>
<comment type="caution">
    <text evidence="9">The sequence shown here is derived from an EMBL/GenBank/DDBJ whole genome shotgun (WGS) entry which is preliminary data.</text>
</comment>
<dbReference type="OrthoDB" id="10017443at2759"/>
<dbReference type="Pfam" id="PF10222">
    <property type="entry name" value="DUF2152"/>
    <property type="match status" value="1"/>
</dbReference>
<dbReference type="PANTHER" id="PTHR31386:SF2">
    <property type="entry name" value="SIMILAR TO RIKEN CDNA 2510039O18"/>
    <property type="match status" value="1"/>
</dbReference>
<keyword evidence="4 8" id="KW-1133">Transmembrane helix</keyword>
<feature type="coiled-coil region" evidence="7">
    <location>
        <begin position="288"/>
        <end position="315"/>
    </location>
</feature>
<feature type="transmembrane region" description="Helical" evidence="8">
    <location>
        <begin position="25"/>
        <end position="44"/>
    </location>
</feature>
<name>A0A3M7R422_BRAPC</name>
<dbReference type="InterPro" id="IPR018795">
    <property type="entry name" value="K2013-like"/>
</dbReference>
<dbReference type="PANTHER" id="PTHR31386">
    <property type="entry name" value="UNCHARACTERIZED PROTEIN KIAA2013"/>
    <property type="match status" value="1"/>
</dbReference>
<dbReference type="STRING" id="10195.A0A3M7R422"/>
<evidence type="ECO:0000256" key="6">
    <source>
        <dbReference type="ARBA" id="ARBA00023180"/>
    </source>
</evidence>
<evidence type="ECO:0000313" key="10">
    <source>
        <dbReference type="Proteomes" id="UP000276133"/>
    </source>
</evidence>
<accession>A0A3M7R422</accession>
<dbReference type="Proteomes" id="UP000276133">
    <property type="component" value="Unassembled WGS sequence"/>
</dbReference>
<evidence type="ECO:0000256" key="3">
    <source>
        <dbReference type="ARBA" id="ARBA00022729"/>
    </source>
</evidence>
<evidence type="ECO:0000256" key="8">
    <source>
        <dbReference type="SAM" id="Phobius"/>
    </source>
</evidence>
<evidence type="ECO:0000256" key="7">
    <source>
        <dbReference type="SAM" id="Coils"/>
    </source>
</evidence>
<keyword evidence="5 8" id="KW-0472">Membrane</keyword>
<organism evidence="9 10">
    <name type="scientific">Brachionus plicatilis</name>
    <name type="common">Marine rotifer</name>
    <name type="synonym">Brachionus muelleri</name>
    <dbReference type="NCBI Taxonomy" id="10195"/>
    <lineage>
        <taxon>Eukaryota</taxon>
        <taxon>Metazoa</taxon>
        <taxon>Spiralia</taxon>
        <taxon>Gnathifera</taxon>
        <taxon>Rotifera</taxon>
        <taxon>Eurotatoria</taxon>
        <taxon>Monogononta</taxon>
        <taxon>Pseudotrocha</taxon>
        <taxon>Ploima</taxon>
        <taxon>Brachionidae</taxon>
        <taxon>Brachionus</taxon>
    </lineage>
</organism>
<evidence type="ECO:0000256" key="1">
    <source>
        <dbReference type="ARBA" id="ARBA00004479"/>
    </source>
</evidence>
<evidence type="ECO:0000256" key="2">
    <source>
        <dbReference type="ARBA" id="ARBA00022692"/>
    </source>
</evidence>
<proteinExistence type="predicted"/>
<evidence type="ECO:0000256" key="4">
    <source>
        <dbReference type="ARBA" id="ARBA00022989"/>
    </source>
</evidence>
<evidence type="ECO:0000313" key="9">
    <source>
        <dbReference type="EMBL" id="RNA17988.1"/>
    </source>
</evidence>
<keyword evidence="7" id="KW-0175">Coiled coil</keyword>
<dbReference type="EMBL" id="REGN01004328">
    <property type="protein sequence ID" value="RNA17988.1"/>
    <property type="molecule type" value="Genomic_DNA"/>
</dbReference>